<dbReference type="GO" id="GO:0008137">
    <property type="term" value="F:NADH dehydrogenase (ubiquinone) activity"/>
    <property type="evidence" value="ECO:0007669"/>
    <property type="project" value="InterPro"/>
</dbReference>
<dbReference type="GO" id="GO:0012505">
    <property type="term" value="C:endomembrane system"/>
    <property type="evidence" value="ECO:0007669"/>
    <property type="project" value="UniProtKB-SubCell"/>
</dbReference>
<feature type="transmembrane region" description="Helical" evidence="8">
    <location>
        <begin position="170"/>
        <end position="192"/>
    </location>
</feature>
<dbReference type="GO" id="GO:0048039">
    <property type="term" value="F:ubiquinone binding"/>
    <property type="evidence" value="ECO:0007669"/>
    <property type="project" value="TreeGrafter"/>
</dbReference>
<dbReference type="PANTHER" id="PTHR43507:SF1">
    <property type="entry name" value="NADH-UBIQUINONE OXIDOREDUCTASE CHAIN 4"/>
    <property type="match status" value="1"/>
</dbReference>
<feature type="compositionally biased region" description="Basic and acidic residues" evidence="7">
    <location>
        <begin position="561"/>
        <end position="571"/>
    </location>
</feature>
<dbReference type="InterPro" id="IPR001750">
    <property type="entry name" value="ND/Mrp_TM"/>
</dbReference>
<keyword evidence="4 8" id="KW-1133">Transmembrane helix</keyword>
<evidence type="ECO:0000256" key="7">
    <source>
        <dbReference type="SAM" id="MobiDB-lite"/>
    </source>
</evidence>
<feature type="transmembrane region" description="Helical" evidence="8">
    <location>
        <begin position="37"/>
        <end position="55"/>
    </location>
</feature>
<evidence type="ECO:0000256" key="2">
    <source>
        <dbReference type="ARBA" id="ARBA00009025"/>
    </source>
</evidence>
<evidence type="ECO:0000256" key="4">
    <source>
        <dbReference type="ARBA" id="ARBA00022989"/>
    </source>
</evidence>
<evidence type="ECO:0000259" key="9">
    <source>
        <dbReference type="Pfam" id="PF00361"/>
    </source>
</evidence>
<dbReference type="OrthoDB" id="9768329at2"/>
<evidence type="ECO:0000256" key="3">
    <source>
        <dbReference type="ARBA" id="ARBA00022692"/>
    </source>
</evidence>
<feature type="transmembrane region" description="Helical" evidence="8">
    <location>
        <begin position="407"/>
        <end position="430"/>
    </location>
</feature>
<dbReference type="Pfam" id="PF00361">
    <property type="entry name" value="Proton_antipo_M"/>
    <property type="match status" value="1"/>
</dbReference>
<dbReference type="GO" id="GO:0042773">
    <property type="term" value="P:ATP synthesis coupled electron transport"/>
    <property type="evidence" value="ECO:0007669"/>
    <property type="project" value="InterPro"/>
</dbReference>
<evidence type="ECO:0000256" key="1">
    <source>
        <dbReference type="ARBA" id="ARBA00004127"/>
    </source>
</evidence>
<evidence type="ECO:0000313" key="10">
    <source>
        <dbReference type="EMBL" id="TWB42529.1"/>
    </source>
</evidence>
<dbReference type="InterPro" id="IPR003918">
    <property type="entry name" value="NADH_UbQ_OxRdtase"/>
</dbReference>
<proteinExistence type="inferred from homology"/>
<reference evidence="10 11" key="1">
    <citation type="submission" date="2019-06" db="EMBL/GenBank/DDBJ databases">
        <title>Genomic Encyclopedia of Type Strains, Phase IV (KMG-V): Genome sequencing to study the core and pangenomes of soil and plant-associated prokaryotes.</title>
        <authorList>
            <person name="Whitman W."/>
        </authorList>
    </citation>
    <scope>NUCLEOTIDE SEQUENCE [LARGE SCALE GENOMIC DNA]</scope>
    <source>
        <strain evidence="10 11">BR 11622</strain>
    </source>
</reference>
<keyword evidence="11" id="KW-1185">Reference proteome</keyword>
<accession>A0A560H9Q5</accession>
<dbReference type="InterPro" id="IPR010227">
    <property type="entry name" value="NADH_Q_OxRdtase_chainM/4"/>
</dbReference>
<feature type="transmembrane region" description="Helical" evidence="8">
    <location>
        <begin position="274"/>
        <end position="297"/>
    </location>
</feature>
<gene>
    <name evidence="10" type="ORF">FBZ90_106125</name>
</gene>
<dbReference type="EMBL" id="VITR01000006">
    <property type="protein sequence ID" value="TWB42529.1"/>
    <property type="molecule type" value="Genomic_DNA"/>
</dbReference>
<dbReference type="GO" id="GO:0015990">
    <property type="term" value="P:electron transport coupled proton transport"/>
    <property type="evidence" value="ECO:0007669"/>
    <property type="project" value="TreeGrafter"/>
</dbReference>
<keyword evidence="5 8" id="KW-0472">Membrane</keyword>
<feature type="transmembrane region" description="Helical" evidence="8">
    <location>
        <begin position="374"/>
        <end position="395"/>
    </location>
</feature>
<dbReference type="GO" id="GO:0003954">
    <property type="term" value="F:NADH dehydrogenase activity"/>
    <property type="evidence" value="ECO:0007669"/>
    <property type="project" value="TreeGrafter"/>
</dbReference>
<evidence type="ECO:0000256" key="8">
    <source>
        <dbReference type="SAM" id="Phobius"/>
    </source>
</evidence>
<dbReference type="NCBIfam" id="TIGR01972">
    <property type="entry name" value="NDH_I_M"/>
    <property type="match status" value="1"/>
</dbReference>
<feature type="transmembrane region" description="Helical" evidence="8">
    <location>
        <begin position="454"/>
        <end position="471"/>
    </location>
</feature>
<comment type="similarity">
    <text evidence="2">Belongs to the complex I subunit 4 family.</text>
</comment>
<feature type="transmembrane region" description="Helical" evidence="8">
    <location>
        <begin position="6"/>
        <end position="25"/>
    </location>
</feature>
<keyword evidence="3 6" id="KW-0812">Transmembrane</keyword>
<evidence type="ECO:0000313" key="11">
    <source>
        <dbReference type="Proteomes" id="UP000315751"/>
    </source>
</evidence>
<sequence>MADWPILSLTTFLPSIGALLILLVRGEEQAVARNAKALALATSLLTFIVSLFILVKFDPSSAGFQLVEEHSWLPALGIQYLRGIDGVSVWFVLASTFLTPVCVLASWDSVEKRVKEFMMSLLLLETMLVGMFTALDFVLFYIFFEGVLLPMFLMIGVWGGPGRIYAAYKFFIYTFIGSVLMLLAIIAMYLQVGTFDMRVMLDHTFDPSMQKILWLAFFAAFAVKTPMWPFHTWLPFAHVEAPTAGSVMLAGVMLKMGGYGLIRANLQMLPIGSATYTNLVFVMSVVAIIYTSLVALAQTDMKKMIAYSSVAHMGYVSMGIFSANAQGLDGAMFQMLSHTVVSAALFLCIGVVYNRLHTREIARYGGMAHNMPKYAVVFMLFMLASVGLPGTSGFVGEFLSMLGAYEANTWVGLFASTGLVFGAAYMLLLYRKLFYGKLEKADVMAMPDLNAKEILYFAPLVAIVIMMGVYPKSFSSVYAASLDHILSHHRDALAAEGLTPPVANPASAFVPAANAGTMSDDHMAAHPATTETPGTEQATEPSTTETPASETPAGAPVQAEPKADANPDAGH</sequence>
<comment type="subcellular location">
    <subcellularLocation>
        <location evidence="1">Endomembrane system</location>
        <topology evidence="1">Multi-pass membrane protein</topology>
    </subcellularLocation>
    <subcellularLocation>
        <location evidence="6">Membrane</location>
        <topology evidence="6">Multi-pass membrane protein</topology>
    </subcellularLocation>
</comment>
<feature type="compositionally biased region" description="Low complexity" evidence="7">
    <location>
        <begin position="535"/>
        <end position="556"/>
    </location>
</feature>
<dbReference type="AlphaFoldDB" id="A0A560H9Q5"/>
<feature type="region of interest" description="Disordered" evidence="7">
    <location>
        <begin position="519"/>
        <end position="571"/>
    </location>
</feature>
<dbReference type="NCBIfam" id="NF004499">
    <property type="entry name" value="PRK05846.1-3"/>
    <property type="match status" value="1"/>
</dbReference>
<name>A0A560H9Q5_9PROT</name>
<protein>
    <submittedName>
        <fullName evidence="10">NADH dehydrogenase subunit M</fullName>
    </submittedName>
</protein>
<feature type="domain" description="NADH:quinone oxidoreductase/Mrp antiporter transmembrane" evidence="9">
    <location>
        <begin position="134"/>
        <end position="420"/>
    </location>
</feature>
<feature type="transmembrane region" description="Helical" evidence="8">
    <location>
        <begin position="117"/>
        <end position="134"/>
    </location>
</feature>
<feature type="transmembrane region" description="Helical" evidence="8">
    <location>
        <begin position="335"/>
        <end position="353"/>
    </location>
</feature>
<feature type="transmembrane region" description="Helical" evidence="8">
    <location>
        <begin position="212"/>
        <end position="230"/>
    </location>
</feature>
<organism evidence="10 11">
    <name type="scientific">Nitrospirillum amazonense</name>
    <dbReference type="NCBI Taxonomy" id="28077"/>
    <lineage>
        <taxon>Bacteria</taxon>
        <taxon>Pseudomonadati</taxon>
        <taxon>Pseudomonadota</taxon>
        <taxon>Alphaproteobacteria</taxon>
        <taxon>Rhodospirillales</taxon>
        <taxon>Azospirillaceae</taxon>
        <taxon>Nitrospirillum</taxon>
    </lineage>
</organism>
<dbReference type="GO" id="GO:0016020">
    <property type="term" value="C:membrane"/>
    <property type="evidence" value="ECO:0007669"/>
    <property type="project" value="UniProtKB-SubCell"/>
</dbReference>
<evidence type="ECO:0000256" key="6">
    <source>
        <dbReference type="RuleBase" id="RU000320"/>
    </source>
</evidence>
<dbReference type="Proteomes" id="UP000315751">
    <property type="component" value="Unassembled WGS sequence"/>
</dbReference>
<dbReference type="PANTHER" id="PTHR43507">
    <property type="entry name" value="NADH-UBIQUINONE OXIDOREDUCTASE CHAIN 4"/>
    <property type="match status" value="1"/>
</dbReference>
<feature type="transmembrane region" description="Helical" evidence="8">
    <location>
        <begin position="304"/>
        <end position="323"/>
    </location>
</feature>
<comment type="caution">
    <text evidence="10">The sequence shown here is derived from an EMBL/GenBank/DDBJ whole genome shotgun (WGS) entry which is preliminary data.</text>
</comment>
<dbReference type="RefSeq" id="WP_145732220.1">
    <property type="nucleotide sequence ID" value="NZ_VITR01000006.1"/>
</dbReference>
<dbReference type="PRINTS" id="PR01437">
    <property type="entry name" value="NUOXDRDTASE4"/>
</dbReference>
<evidence type="ECO:0000256" key="5">
    <source>
        <dbReference type="ARBA" id="ARBA00023136"/>
    </source>
</evidence>
<feature type="transmembrane region" description="Helical" evidence="8">
    <location>
        <begin position="87"/>
        <end position="105"/>
    </location>
</feature>